<organism evidence="1">
    <name type="scientific">Salix viminalis</name>
    <name type="common">Common osier</name>
    <name type="synonym">Basket willow</name>
    <dbReference type="NCBI Taxonomy" id="40686"/>
    <lineage>
        <taxon>Eukaryota</taxon>
        <taxon>Viridiplantae</taxon>
        <taxon>Streptophyta</taxon>
        <taxon>Embryophyta</taxon>
        <taxon>Tracheophyta</taxon>
        <taxon>Spermatophyta</taxon>
        <taxon>Magnoliopsida</taxon>
        <taxon>eudicotyledons</taxon>
        <taxon>Gunneridae</taxon>
        <taxon>Pentapetalae</taxon>
        <taxon>rosids</taxon>
        <taxon>fabids</taxon>
        <taxon>Malpighiales</taxon>
        <taxon>Salicaceae</taxon>
        <taxon>Saliceae</taxon>
        <taxon>Salix</taxon>
    </lineage>
</organism>
<dbReference type="EMBL" id="CAADRP010001863">
    <property type="protein sequence ID" value="VFU54969.1"/>
    <property type="molecule type" value="Genomic_DNA"/>
</dbReference>
<gene>
    <name evidence="1" type="ORF">SVIM_LOCUS387900</name>
</gene>
<sequence length="82" mass="10080">MIPNLADNNIIVIIKHTVFKNQQIYIYIHTHTHTTKLESRKSDWKRRNWWNQIYQYLLCHKIDHFTYSLFILTREPNLLAIL</sequence>
<reference evidence="1" key="1">
    <citation type="submission" date="2019-03" db="EMBL/GenBank/DDBJ databases">
        <authorList>
            <person name="Mank J."/>
            <person name="Almeida P."/>
        </authorList>
    </citation>
    <scope>NUCLEOTIDE SEQUENCE</scope>
    <source>
        <strain evidence="1">78183</strain>
    </source>
</reference>
<evidence type="ECO:0000313" key="1">
    <source>
        <dbReference type="EMBL" id="VFU54969.1"/>
    </source>
</evidence>
<dbReference type="AlphaFoldDB" id="A0A6N2N298"/>
<proteinExistence type="predicted"/>
<accession>A0A6N2N298</accession>
<protein>
    <submittedName>
        <fullName evidence="1">Uncharacterized protein</fullName>
    </submittedName>
</protein>
<name>A0A6N2N298_SALVM</name>